<evidence type="ECO:0000313" key="1">
    <source>
        <dbReference type="EMBL" id="KAI3672833.1"/>
    </source>
</evidence>
<reference evidence="2" key="1">
    <citation type="journal article" date="2022" name="Mol. Ecol. Resour.">
        <title>The genomes of chicory, endive, great burdock and yacon provide insights into Asteraceae palaeo-polyploidization history and plant inulin production.</title>
        <authorList>
            <person name="Fan W."/>
            <person name="Wang S."/>
            <person name="Wang H."/>
            <person name="Wang A."/>
            <person name="Jiang F."/>
            <person name="Liu H."/>
            <person name="Zhao H."/>
            <person name="Xu D."/>
            <person name="Zhang Y."/>
        </authorList>
    </citation>
    <scope>NUCLEOTIDE SEQUENCE [LARGE SCALE GENOMIC DNA]</scope>
    <source>
        <strain evidence="2">cv. Niubang</strain>
    </source>
</reference>
<reference evidence="1 2" key="2">
    <citation type="journal article" date="2022" name="Mol. Ecol. Resour.">
        <title>The genomes of chicory, endive, great burdock and yacon provide insights into Asteraceae paleo-polyploidization history and plant inulin production.</title>
        <authorList>
            <person name="Fan W."/>
            <person name="Wang S."/>
            <person name="Wang H."/>
            <person name="Wang A."/>
            <person name="Jiang F."/>
            <person name="Liu H."/>
            <person name="Zhao H."/>
            <person name="Xu D."/>
            <person name="Zhang Y."/>
        </authorList>
    </citation>
    <scope>NUCLEOTIDE SEQUENCE [LARGE SCALE GENOMIC DNA]</scope>
    <source>
        <strain evidence="2">cv. Niubang</strain>
    </source>
</reference>
<sequence>MTTTMTTKTTMVVMVLVSTPTLVVTVLVSTTTLHVEVWVRLHLESRSSLATWTILLPDFMYYVIVLKDLSYVTAQCSGAQAGVGFPTWGTVNIV</sequence>
<keyword evidence="2" id="KW-1185">Reference proteome</keyword>
<dbReference type="Proteomes" id="UP001055879">
    <property type="component" value="Linkage Group LG15"/>
</dbReference>
<proteinExistence type="predicted"/>
<organism evidence="1 2">
    <name type="scientific">Arctium lappa</name>
    <name type="common">Greater burdock</name>
    <name type="synonym">Lappa major</name>
    <dbReference type="NCBI Taxonomy" id="4217"/>
    <lineage>
        <taxon>Eukaryota</taxon>
        <taxon>Viridiplantae</taxon>
        <taxon>Streptophyta</taxon>
        <taxon>Embryophyta</taxon>
        <taxon>Tracheophyta</taxon>
        <taxon>Spermatophyta</taxon>
        <taxon>Magnoliopsida</taxon>
        <taxon>eudicotyledons</taxon>
        <taxon>Gunneridae</taxon>
        <taxon>Pentapetalae</taxon>
        <taxon>asterids</taxon>
        <taxon>campanulids</taxon>
        <taxon>Asterales</taxon>
        <taxon>Asteraceae</taxon>
        <taxon>Carduoideae</taxon>
        <taxon>Cardueae</taxon>
        <taxon>Arctiinae</taxon>
        <taxon>Arctium</taxon>
    </lineage>
</organism>
<evidence type="ECO:0000313" key="2">
    <source>
        <dbReference type="Proteomes" id="UP001055879"/>
    </source>
</evidence>
<protein>
    <submittedName>
        <fullName evidence="1">Uncharacterized protein</fullName>
    </submittedName>
</protein>
<dbReference type="EMBL" id="CM042061">
    <property type="protein sequence ID" value="KAI3672833.1"/>
    <property type="molecule type" value="Genomic_DNA"/>
</dbReference>
<comment type="caution">
    <text evidence="1">The sequence shown here is derived from an EMBL/GenBank/DDBJ whole genome shotgun (WGS) entry which is preliminary data.</text>
</comment>
<gene>
    <name evidence="1" type="ORF">L6452_38933</name>
</gene>
<accession>A0ACB8XS33</accession>
<name>A0ACB8XS33_ARCLA</name>